<organism evidence="1 2">
    <name type="scientific">Coniophora puteana (strain RWD-64-598)</name>
    <name type="common">Brown rot fungus</name>
    <dbReference type="NCBI Taxonomy" id="741705"/>
    <lineage>
        <taxon>Eukaryota</taxon>
        <taxon>Fungi</taxon>
        <taxon>Dikarya</taxon>
        <taxon>Basidiomycota</taxon>
        <taxon>Agaricomycotina</taxon>
        <taxon>Agaricomycetes</taxon>
        <taxon>Agaricomycetidae</taxon>
        <taxon>Boletales</taxon>
        <taxon>Coniophorineae</taxon>
        <taxon>Coniophoraceae</taxon>
        <taxon>Coniophora</taxon>
    </lineage>
</organism>
<dbReference type="GeneID" id="19205082"/>
<dbReference type="EMBL" id="JH711576">
    <property type="protein sequence ID" value="EIW83289.1"/>
    <property type="molecule type" value="Genomic_DNA"/>
</dbReference>
<gene>
    <name evidence="1" type="ORF">CONPUDRAFT_164258</name>
</gene>
<keyword evidence="2" id="KW-1185">Reference proteome</keyword>
<protein>
    <recommendedName>
        <fullName evidence="3">BTB domain-containing protein</fullName>
    </recommendedName>
</protein>
<accession>A0A5M3MVV9</accession>
<reference evidence="2" key="1">
    <citation type="journal article" date="2012" name="Science">
        <title>The Paleozoic origin of enzymatic lignin decomposition reconstructed from 31 fungal genomes.</title>
        <authorList>
            <person name="Floudas D."/>
            <person name="Binder M."/>
            <person name="Riley R."/>
            <person name="Barry K."/>
            <person name="Blanchette R.A."/>
            <person name="Henrissat B."/>
            <person name="Martinez A.T."/>
            <person name="Otillar R."/>
            <person name="Spatafora J.W."/>
            <person name="Yadav J.S."/>
            <person name="Aerts A."/>
            <person name="Benoit I."/>
            <person name="Boyd A."/>
            <person name="Carlson A."/>
            <person name="Copeland A."/>
            <person name="Coutinho P.M."/>
            <person name="de Vries R.P."/>
            <person name="Ferreira P."/>
            <person name="Findley K."/>
            <person name="Foster B."/>
            <person name="Gaskell J."/>
            <person name="Glotzer D."/>
            <person name="Gorecki P."/>
            <person name="Heitman J."/>
            <person name="Hesse C."/>
            <person name="Hori C."/>
            <person name="Igarashi K."/>
            <person name="Jurgens J.A."/>
            <person name="Kallen N."/>
            <person name="Kersten P."/>
            <person name="Kohler A."/>
            <person name="Kuees U."/>
            <person name="Kumar T.K.A."/>
            <person name="Kuo A."/>
            <person name="LaButti K."/>
            <person name="Larrondo L.F."/>
            <person name="Lindquist E."/>
            <person name="Ling A."/>
            <person name="Lombard V."/>
            <person name="Lucas S."/>
            <person name="Lundell T."/>
            <person name="Martin R."/>
            <person name="McLaughlin D.J."/>
            <person name="Morgenstern I."/>
            <person name="Morin E."/>
            <person name="Murat C."/>
            <person name="Nagy L.G."/>
            <person name="Nolan M."/>
            <person name="Ohm R.A."/>
            <person name="Patyshakuliyeva A."/>
            <person name="Rokas A."/>
            <person name="Ruiz-Duenas F.J."/>
            <person name="Sabat G."/>
            <person name="Salamov A."/>
            <person name="Samejima M."/>
            <person name="Schmutz J."/>
            <person name="Slot J.C."/>
            <person name="St John F."/>
            <person name="Stenlid J."/>
            <person name="Sun H."/>
            <person name="Sun S."/>
            <person name="Syed K."/>
            <person name="Tsang A."/>
            <person name="Wiebenga A."/>
            <person name="Young D."/>
            <person name="Pisabarro A."/>
            <person name="Eastwood D.C."/>
            <person name="Martin F."/>
            <person name="Cullen D."/>
            <person name="Grigoriev I.V."/>
            <person name="Hibbett D.S."/>
        </authorList>
    </citation>
    <scope>NUCLEOTIDE SEQUENCE [LARGE SCALE GENOMIC DNA]</scope>
    <source>
        <strain evidence="2">RWD-64-598 SS2</strain>
    </source>
</reference>
<evidence type="ECO:0008006" key="3">
    <source>
        <dbReference type="Google" id="ProtNLM"/>
    </source>
</evidence>
<dbReference type="OrthoDB" id="6359816at2759"/>
<proteinExistence type="predicted"/>
<evidence type="ECO:0000313" key="2">
    <source>
        <dbReference type="Proteomes" id="UP000053558"/>
    </source>
</evidence>
<name>A0A5M3MVV9_CONPW</name>
<dbReference type="KEGG" id="cput:CONPUDRAFT_164258"/>
<dbReference type="OMA" id="AYNTWRA"/>
<dbReference type="Proteomes" id="UP000053558">
    <property type="component" value="Unassembled WGS sequence"/>
</dbReference>
<dbReference type="AlphaFoldDB" id="A0A5M3MVV9"/>
<evidence type="ECO:0000313" key="1">
    <source>
        <dbReference type="EMBL" id="EIW83289.1"/>
    </source>
</evidence>
<sequence length="459" mass="50984">MLTVREEQSDSDVKSFITVGDMKSQPSHNIYFSEASPAYGWRFCVQRIHTPPRRKIRLAQSISTFIYLDTENVARDLVGQEVAIEARKTTWPPSELQAPVVTFTNIVVRKSIVRPIFSYPDELDADTEVVVTIRAAGGATSPVDDAITFTPSVPRSDTERMFNSPRSTLSTSMMTGTFFDVMFLAFTRRRSATSALLRPVPIYATNQVLQDMGVDIASGECSMCSHVSPGASAPSHHDLYDYEEDSDLDEDEPQILEELVPEPSVSQTPLEYNSDSIKENHLSDESHVKSPLYHIAQSPEQKDAQSFPTYLVTAAAYNTWRAFVYYTYTKEISFASLTSSGVQQDVHSPADAPLCSPKSMYRLAIKLNMPALAEEALRNFESKLSAKNVLDESLTKFAATYPQVREVTSTVLLKHRHAPEVLQSLPAKIQKIVRGEMAHAEPVLMALLSVQPSQPTPPA</sequence>
<dbReference type="RefSeq" id="XP_007767090.1">
    <property type="nucleotide sequence ID" value="XM_007768900.1"/>
</dbReference>
<comment type="caution">
    <text evidence="1">The sequence shown here is derived from an EMBL/GenBank/DDBJ whole genome shotgun (WGS) entry which is preliminary data.</text>
</comment>